<dbReference type="AlphaFoldDB" id="A0A9W7D4M5"/>
<organism evidence="2 3">
    <name type="scientific">Phytophthora fragariaefolia</name>
    <dbReference type="NCBI Taxonomy" id="1490495"/>
    <lineage>
        <taxon>Eukaryota</taxon>
        <taxon>Sar</taxon>
        <taxon>Stramenopiles</taxon>
        <taxon>Oomycota</taxon>
        <taxon>Peronosporomycetes</taxon>
        <taxon>Peronosporales</taxon>
        <taxon>Peronosporaceae</taxon>
        <taxon>Phytophthora</taxon>
    </lineage>
</organism>
<protein>
    <submittedName>
        <fullName evidence="2">Unnamed protein product</fullName>
    </submittedName>
</protein>
<dbReference type="Proteomes" id="UP001165121">
    <property type="component" value="Unassembled WGS sequence"/>
</dbReference>
<gene>
    <name evidence="2" type="ORF">Pfra01_002470200</name>
</gene>
<name>A0A9W7D4M5_9STRA</name>
<evidence type="ECO:0000313" key="2">
    <source>
        <dbReference type="EMBL" id="GMF57737.1"/>
    </source>
</evidence>
<sequence length="697" mass="76821">MFLSATQNTILYVLNDRHSPQWCYDYSSGSARKKREMKHVLAAYVFVLHEHPAHQGQVNPQFDGMSVRARKDRSPVAWMATVIARVTSPEFKLVSYRRQPGLNVDSSTFGNNPSTYDSSGGSGWHDDDESSSKIDRKTRRAWAIRTMGSDSPNVMAQIPGMSITNPMVRSQLCHEPHTTHSSALHRGTMNTIRPLFVLQHFFRVVPLDAFAFYIDQMDFRIRHRWLAKITPKDPRQPGAVANSLVAEMASTFSLASFLPGHSKSARRQRPATITSATKAYSESSDPTLRSHMVLQACADLLLDTFSSGRVRQILAAALATPVASGEVGLSGQSDACAHFCQLVRDLSDEFSHLLIARSRSNNTFGIRTAGSARSTDECSSRHPVDTLAGEILSLVLSDANSGLLREAVLGECYRDEASLILAAQGLLWAFADLQQQLYNVRCHRLSSARHPDGQNPANSIWSRRWFLLPKLFSVSSIPTESNQNTNSATSESLPYCELCPSLLTVLGLVRMLASVDVELTGLEFSFDAATDNAGLRSPMVSRTKFLLDGCVHSFTSVTNGTALGVRSTTFGGSWSLTAYKGRLGNDGSSIELLLFVLPRSPSKLLAQKSQLIEPMENLRVNHLHIMVTLNDVLSDEYVYLSVVANLAIIQQRFSQRNMGLDDELIEHNIGIMQNLHDGRVPALEVRASYAAVASAIH</sequence>
<dbReference type="EMBL" id="BSXT01004400">
    <property type="protein sequence ID" value="GMF57737.1"/>
    <property type="molecule type" value="Genomic_DNA"/>
</dbReference>
<dbReference type="OrthoDB" id="127187at2759"/>
<evidence type="ECO:0000256" key="1">
    <source>
        <dbReference type="SAM" id="MobiDB-lite"/>
    </source>
</evidence>
<feature type="compositionally biased region" description="Polar residues" evidence="1">
    <location>
        <begin position="104"/>
        <end position="116"/>
    </location>
</feature>
<comment type="caution">
    <text evidence="2">The sequence shown here is derived from an EMBL/GenBank/DDBJ whole genome shotgun (WGS) entry which is preliminary data.</text>
</comment>
<accession>A0A9W7D4M5</accession>
<keyword evidence="3" id="KW-1185">Reference proteome</keyword>
<reference evidence="2" key="1">
    <citation type="submission" date="2023-04" db="EMBL/GenBank/DDBJ databases">
        <title>Phytophthora fragariaefolia NBRC 109709.</title>
        <authorList>
            <person name="Ichikawa N."/>
            <person name="Sato H."/>
            <person name="Tonouchi N."/>
        </authorList>
    </citation>
    <scope>NUCLEOTIDE SEQUENCE</scope>
    <source>
        <strain evidence="2">NBRC 109709</strain>
    </source>
</reference>
<feature type="region of interest" description="Disordered" evidence="1">
    <location>
        <begin position="102"/>
        <end position="136"/>
    </location>
</feature>
<evidence type="ECO:0000313" key="3">
    <source>
        <dbReference type="Proteomes" id="UP001165121"/>
    </source>
</evidence>
<proteinExistence type="predicted"/>